<evidence type="ECO:0000313" key="2">
    <source>
        <dbReference type="EMBL" id="PWG61760.1"/>
    </source>
</evidence>
<gene>
    <name evidence="2" type="ORF">DEM34_14945</name>
</gene>
<dbReference type="EMBL" id="QFFI01000027">
    <property type="protein sequence ID" value="PWG61760.1"/>
    <property type="molecule type" value="Genomic_DNA"/>
</dbReference>
<evidence type="ECO:0000256" key="1">
    <source>
        <dbReference type="SAM" id="MobiDB-lite"/>
    </source>
</evidence>
<sequence length="76" mass="8709">MKFTANEDFRLGRNTFEAENTYTLEKYPSLTEADLAQAWEAGWCEVEGWDKAPERKPGAATVRPRNQKLESKRSEG</sequence>
<organism evidence="2 3">
    <name type="scientific">Sediminicurvatus halobius</name>
    <dbReference type="NCBI Taxonomy" id="2182432"/>
    <lineage>
        <taxon>Bacteria</taxon>
        <taxon>Pseudomonadati</taxon>
        <taxon>Pseudomonadota</taxon>
        <taxon>Gammaproteobacteria</taxon>
        <taxon>Chromatiales</taxon>
        <taxon>Ectothiorhodospiraceae</taxon>
        <taxon>Sediminicurvatus</taxon>
    </lineage>
</organism>
<evidence type="ECO:0000313" key="3">
    <source>
        <dbReference type="Proteomes" id="UP000245474"/>
    </source>
</evidence>
<dbReference type="RefSeq" id="WP_109679633.1">
    <property type="nucleotide sequence ID" value="NZ_CP086615.1"/>
</dbReference>
<accession>A0A2U2MY07</accession>
<proteinExistence type="predicted"/>
<keyword evidence="3" id="KW-1185">Reference proteome</keyword>
<feature type="region of interest" description="Disordered" evidence="1">
    <location>
        <begin position="53"/>
        <end position="76"/>
    </location>
</feature>
<feature type="compositionally biased region" description="Basic and acidic residues" evidence="1">
    <location>
        <begin position="67"/>
        <end position="76"/>
    </location>
</feature>
<dbReference type="Proteomes" id="UP000245474">
    <property type="component" value="Unassembled WGS sequence"/>
</dbReference>
<dbReference type="AlphaFoldDB" id="A0A2U2MY07"/>
<name>A0A2U2MY07_9GAMM</name>
<comment type="caution">
    <text evidence="2">The sequence shown here is derived from an EMBL/GenBank/DDBJ whole genome shotgun (WGS) entry which is preliminary data.</text>
</comment>
<reference evidence="2 3" key="1">
    <citation type="submission" date="2018-05" db="EMBL/GenBank/DDBJ databases">
        <title>Spiribacter halobius sp. nov., a moderately halophilic bacterium isolated from marine solar saltern.</title>
        <authorList>
            <person name="Zheng W.-S."/>
            <person name="Lu D.-C."/>
            <person name="Du Z.-J."/>
        </authorList>
    </citation>
    <scope>NUCLEOTIDE SEQUENCE [LARGE SCALE GENOMIC DNA]</scope>
    <source>
        <strain evidence="2 3">E85</strain>
    </source>
</reference>
<protein>
    <submittedName>
        <fullName evidence="2">Uncharacterized protein</fullName>
    </submittedName>
</protein>